<dbReference type="Proteomes" id="UP001202479">
    <property type="component" value="Unassembled WGS sequence"/>
</dbReference>
<keyword evidence="8" id="KW-0325">Glycoprotein</keyword>
<feature type="domain" description="TLC" evidence="12">
    <location>
        <begin position="183"/>
        <end position="399"/>
    </location>
</feature>
<protein>
    <submittedName>
        <fullName evidence="13">LAG1</fullName>
    </submittedName>
</protein>
<feature type="compositionally biased region" description="Basic and acidic residues" evidence="10">
    <location>
        <begin position="436"/>
        <end position="451"/>
    </location>
</feature>
<evidence type="ECO:0000313" key="14">
    <source>
        <dbReference type="Proteomes" id="UP001202479"/>
    </source>
</evidence>
<evidence type="ECO:0000256" key="5">
    <source>
        <dbReference type="ARBA" id="ARBA00022824"/>
    </source>
</evidence>
<dbReference type="PIRSF" id="PIRSF005225">
    <property type="entry name" value="LAG1_LAC1"/>
    <property type="match status" value="1"/>
</dbReference>
<feature type="compositionally biased region" description="Acidic residues" evidence="10">
    <location>
        <begin position="408"/>
        <end position="435"/>
    </location>
</feature>
<keyword evidence="4 9" id="KW-0812">Transmembrane</keyword>
<reference evidence="13" key="1">
    <citation type="journal article" date="2022" name="DNA Res.">
        <title>Genome analysis of five recently described species of the CUG-Ser clade uncovers Candida theae as a new hybrid lineage with pathogenic potential in the Candida parapsilosis species complex.</title>
        <authorList>
            <person name="Mixao V."/>
            <person name="Del Olmo V."/>
            <person name="Hegedusova E."/>
            <person name="Saus E."/>
            <person name="Pryszcz L."/>
            <person name="Cillingova A."/>
            <person name="Nosek J."/>
            <person name="Gabaldon T."/>
        </authorList>
    </citation>
    <scope>NUCLEOTIDE SEQUENCE</scope>
    <source>
        <strain evidence="13">CBS 10844</strain>
    </source>
</reference>
<dbReference type="SMART" id="SM00724">
    <property type="entry name" value="TLC"/>
    <property type="match status" value="1"/>
</dbReference>
<dbReference type="PANTHER" id="PTHR12560:SF11">
    <property type="entry name" value="CERAMIDE SYNTHASE LAC1-RELATED"/>
    <property type="match status" value="1"/>
</dbReference>
<dbReference type="RefSeq" id="XP_049179768.1">
    <property type="nucleotide sequence ID" value="XM_049324489.1"/>
</dbReference>
<comment type="caution">
    <text evidence="13">The sequence shown here is derived from an EMBL/GenBank/DDBJ whole genome shotgun (WGS) entry which is preliminary data.</text>
</comment>
<dbReference type="InterPro" id="IPR006634">
    <property type="entry name" value="TLC-dom"/>
</dbReference>
<keyword evidence="7 9" id="KW-0472">Membrane</keyword>
<comment type="similarity">
    <text evidence="2">Belongs to the sphingosine N-acyltransferase family.</text>
</comment>
<evidence type="ECO:0000256" key="9">
    <source>
        <dbReference type="PROSITE-ProRule" id="PRU00205"/>
    </source>
</evidence>
<dbReference type="EMBL" id="JAHUZD010000109">
    <property type="protein sequence ID" value="KAI3404023.2"/>
    <property type="molecule type" value="Genomic_DNA"/>
</dbReference>
<feature type="transmembrane region" description="Helical" evidence="11">
    <location>
        <begin position="317"/>
        <end position="336"/>
    </location>
</feature>
<sequence length="451" mass="52979">MSSKTTGASLGGGGDENSLSSSSSLHPAHHRRHRASSSVGEINIGDTSASLSTMPTTKSSRRKSFARMVQLRSETKSDFAIAEKLVVGFRELTYRQTWIWPFILLILSVLVFFLSNSSGKIHQFLRSMMIPSYHIEGTDQYGKGENDFKFVAYYAVFFTFLREFMMCMILKPISIYLGIKNEGKQKRFMEQTYAMFYYGISGPFGLWIMSRTPMWFFETTPFYLEYPHKTHDIFFKIFYLGQAAFWVQQSVVLILQLEKPRKDFKELVLHHIITIALIWCSYRFHFTWIGIEVFITMDVSDFFLAISKTLNYLDSKLTGPFFVLFIGVWVYLRHYINLKILWSVLTEFRTVGEWELNWETQQYKCYISQPITFFLIFALQLVNTYWLVLILRILFRYIFAGEQKDERSDDEEEGEEGEEEEEEEEEEGEEDDEEEDKKVESKYKNEEGSKN</sequence>
<dbReference type="GO" id="GO:0005789">
    <property type="term" value="C:endoplasmic reticulum membrane"/>
    <property type="evidence" value="ECO:0007669"/>
    <property type="project" value="UniProtKB-SubCell"/>
</dbReference>
<name>A0AAI9SVT7_9ASCO</name>
<feature type="region of interest" description="Disordered" evidence="10">
    <location>
        <begin position="1"/>
        <end position="39"/>
    </location>
</feature>
<evidence type="ECO:0000256" key="10">
    <source>
        <dbReference type="SAM" id="MobiDB-lite"/>
    </source>
</evidence>
<keyword evidence="6 11" id="KW-1133">Transmembrane helix</keyword>
<feature type="region of interest" description="Disordered" evidence="10">
    <location>
        <begin position="404"/>
        <end position="451"/>
    </location>
</feature>
<dbReference type="GO" id="GO:0046513">
    <property type="term" value="P:ceramide biosynthetic process"/>
    <property type="evidence" value="ECO:0007669"/>
    <property type="project" value="InterPro"/>
</dbReference>
<dbReference type="AlphaFoldDB" id="A0AAI9SVT7"/>
<evidence type="ECO:0000256" key="4">
    <source>
        <dbReference type="ARBA" id="ARBA00022692"/>
    </source>
</evidence>
<accession>A0AAI9SVT7</accession>
<feature type="transmembrane region" description="Helical" evidence="11">
    <location>
        <begin position="371"/>
        <end position="395"/>
    </location>
</feature>
<evidence type="ECO:0000256" key="6">
    <source>
        <dbReference type="ARBA" id="ARBA00022989"/>
    </source>
</evidence>
<evidence type="ECO:0000256" key="7">
    <source>
        <dbReference type="ARBA" id="ARBA00023136"/>
    </source>
</evidence>
<organism evidence="13 14">
    <name type="scientific">Candida oxycetoniae</name>
    <dbReference type="NCBI Taxonomy" id="497107"/>
    <lineage>
        <taxon>Eukaryota</taxon>
        <taxon>Fungi</taxon>
        <taxon>Dikarya</taxon>
        <taxon>Ascomycota</taxon>
        <taxon>Saccharomycotina</taxon>
        <taxon>Pichiomycetes</taxon>
        <taxon>Debaryomycetaceae</taxon>
        <taxon>Candida/Lodderomyces clade</taxon>
        <taxon>Candida</taxon>
    </lineage>
</organism>
<proteinExistence type="inferred from homology"/>
<evidence type="ECO:0000259" key="12">
    <source>
        <dbReference type="PROSITE" id="PS50922"/>
    </source>
</evidence>
<feature type="transmembrane region" description="Helical" evidence="11">
    <location>
        <begin position="267"/>
        <end position="285"/>
    </location>
</feature>
<dbReference type="InterPro" id="IPR016439">
    <property type="entry name" value="Lag1/Lac1-like"/>
</dbReference>
<dbReference type="PANTHER" id="PTHR12560">
    <property type="entry name" value="LONGEVITY ASSURANCE FACTOR 1 LAG1"/>
    <property type="match status" value="1"/>
</dbReference>
<dbReference type="GeneID" id="73380799"/>
<evidence type="ECO:0000256" key="3">
    <source>
        <dbReference type="ARBA" id="ARBA00022679"/>
    </source>
</evidence>
<keyword evidence="14" id="KW-1185">Reference proteome</keyword>
<feature type="transmembrane region" description="Helical" evidence="11">
    <location>
        <begin position="194"/>
        <end position="217"/>
    </location>
</feature>
<evidence type="ECO:0000313" key="13">
    <source>
        <dbReference type="EMBL" id="KAI3404023.2"/>
    </source>
</evidence>
<keyword evidence="5" id="KW-0256">Endoplasmic reticulum</keyword>
<dbReference type="GO" id="GO:0050291">
    <property type="term" value="F:sphingosine N-acyltransferase activity"/>
    <property type="evidence" value="ECO:0007669"/>
    <property type="project" value="InterPro"/>
</dbReference>
<evidence type="ECO:0000256" key="11">
    <source>
        <dbReference type="SAM" id="Phobius"/>
    </source>
</evidence>
<dbReference type="PROSITE" id="PS50922">
    <property type="entry name" value="TLC"/>
    <property type="match status" value="1"/>
</dbReference>
<feature type="transmembrane region" description="Helical" evidence="11">
    <location>
        <begin position="151"/>
        <end position="173"/>
    </location>
</feature>
<dbReference type="Pfam" id="PF03798">
    <property type="entry name" value="TRAM_LAG1_CLN8"/>
    <property type="match status" value="1"/>
</dbReference>
<comment type="subcellular location">
    <subcellularLocation>
        <location evidence="1">Endoplasmic reticulum membrane</location>
        <topology evidence="1">Multi-pass membrane protein</topology>
    </subcellularLocation>
</comment>
<gene>
    <name evidence="13" type="ORF">KGF56_003182</name>
</gene>
<evidence type="ECO:0000256" key="1">
    <source>
        <dbReference type="ARBA" id="ARBA00004477"/>
    </source>
</evidence>
<keyword evidence="3" id="KW-0808">Transferase</keyword>
<evidence type="ECO:0000256" key="2">
    <source>
        <dbReference type="ARBA" id="ARBA00009808"/>
    </source>
</evidence>
<feature type="transmembrane region" description="Helical" evidence="11">
    <location>
        <begin position="98"/>
        <end position="115"/>
    </location>
</feature>
<feature type="transmembrane region" description="Helical" evidence="11">
    <location>
        <begin position="237"/>
        <end position="255"/>
    </location>
</feature>
<evidence type="ECO:0000256" key="8">
    <source>
        <dbReference type="ARBA" id="ARBA00023180"/>
    </source>
</evidence>